<evidence type="ECO:0000313" key="9">
    <source>
        <dbReference type="EMBL" id="SFL00471.1"/>
    </source>
</evidence>
<dbReference type="CDD" id="cd03426">
    <property type="entry name" value="NUDIX_CoAse_Nudt7"/>
    <property type="match status" value="1"/>
</dbReference>
<evidence type="ECO:0000256" key="1">
    <source>
        <dbReference type="ARBA" id="ARBA00001936"/>
    </source>
</evidence>
<evidence type="ECO:0000256" key="3">
    <source>
        <dbReference type="ARBA" id="ARBA00022723"/>
    </source>
</evidence>
<dbReference type="Gene3D" id="3.90.79.10">
    <property type="entry name" value="Nucleoside Triphosphate Pyrophosphohydrolase"/>
    <property type="match status" value="1"/>
</dbReference>
<feature type="domain" description="Nudix hydrolase" evidence="8">
    <location>
        <begin position="52"/>
        <end position="185"/>
    </location>
</feature>
<dbReference type="AlphaFoldDB" id="A0A1I4E8F5"/>
<evidence type="ECO:0000256" key="7">
    <source>
        <dbReference type="RuleBase" id="RU003476"/>
    </source>
</evidence>
<dbReference type="OrthoDB" id="9802805at2"/>
<dbReference type="EMBL" id="FOSQ01000014">
    <property type="protein sequence ID" value="SFL00471.1"/>
    <property type="molecule type" value="Genomic_DNA"/>
</dbReference>
<dbReference type="InterPro" id="IPR000086">
    <property type="entry name" value="NUDIX_hydrolase_dom"/>
</dbReference>
<keyword evidence="5" id="KW-0460">Magnesium</keyword>
<keyword evidence="10" id="KW-1185">Reference proteome</keyword>
<dbReference type="Pfam" id="PF00293">
    <property type="entry name" value="NUDIX"/>
    <property type="match status" value="1"/>
</dbReference>
<name>A0A1I4E8F5_9PROT</name>
<dbReference type="NCBIfam" id="NF007980">
    <property type="entry name" value="PRK10707.1"/>
    <property type="match status" value="1"/>
</dbReference>
<comment type="similarity">
    <text evidence="7">Belongs to the Nudix hydrolase family.</text>
</comment>
<reference evidence="9 10" key="1">
    <citation type="submission" date="2016-10" db="EMBL/GenBank/DDBJ databases">
        <authorList>
            <person name="de Groot N.N."/>
        </authorList>
    </citation>
    <scope>NUCLEOTIDE SEQUENCE [LARGE SCALE GENOMIC DNA]</scope>
    <source>
        <strain evidence="9 10">DSM 19981</strain>
    </source>
</reference>
<protein>
    <submittedName>
        <fullName evidence="9">NUDIX domain-containing protein</fullName>
    </submittedName>
</protein>
<keyword evidence="6" id="KW-0464">Manganese</keyword>
<comment type="cofactor">
    <cofactor evidence="1">
        <name>Mn(2+)</name>
        <dbReference type="ChEBI" id="CHEBI:29035"/>
    </cofactor>
</comment>
<dbReference type="RefSeq" id="WP_092962587.1">
    <property type="nucleotide sequence ID" value="NZ_FOSQ01000014.1"/>
</dbReference>
<comment type="cofactor">
    <cofactor evidence="2">
        <name>Mg(2+)</name>
        <dbReference type="ChEBI" id="CHEBI:18420"/>
    </cofactor>
</comment>
<evidence type="ECO:0000256" key="6">
    <source>
        <dbReference type="ARBA" id="ARBA00023211"/>
    </source>
</evidence>
<dbReference type="STRING" id="1123062.SAMN02745775_1148"/>
<gene>
    <name evidence="9" type="ORF">SAMN02745775_1148</name>
</gene>
<dbReference type="Proteomes" id="UP000199473">
    <property type="component" value="Unassembled WGS sequence"/>
</dbReference>
<keyword evidence="4 7" id="KW-0378">Hydrolase</keyword>
<dbReference type="PROSITE" id="PS00893">
    <property type="entry name" value="NUDIX_BOX"/>
    <property type="match status" value="1"/>
</dbReference>
<dbReference type="PANTHER" id="PTHR12992:SF11">
    <property type="entry name" value="MITOCHONDRIAL COENZYME A DIPHOSPHATASE NUDT8"/>
    <property type="match status" value="1"/>
</dbReference>
<sequence length="217" mass="23383">MNAKPGQALITRPGLPSREEIAARLADPAAHDRARDATFEERDIFVIRPDGPVAAAVLIPIVWHESGPGILLTLRSDRLSSHAGQVAFPGGRIEKGETAEAAALREAAEEVGLDPRLPEIVGSLPEHLTGTGYRVTPVVAFLDPPLSLSPEPGEVQAIFELPLATVLDPAAPALKSREVRGRMRDYWVWPHDEHLIWGATAAMLMGLARVLRGQETA</sequence>
<dbReference type="InterPro" id="IPR020084">
    <property type="entry name" value="NUDIX_hydrolase_CS"/>
</dbReference>
<dbReference type="PANTHER" id="PTHR12992">
    <property type="entry name" value="NUDIX HYDROLASE"/>
    <property type="match status" value="1"/>
</dbReference>
<dbReference type="GO" id="GO:0046872">
    <property type="term" value="F:metal ion binding"/>
    <property type="evidence" value="ECO:0007669"/>
    <property type="project" value="UniProtKB-KW"/>
</dbReference>
<keyword evidence="3" id="KW-0479">Metal-binding</keyword>
<dbReference type="SUPFAM" id="SSF55811">
    <property type="entry name" value="Nudix"/>
    <property type="match status" value="1"/>
</dbReference>
<dbReference type="PROSITE" id="PS51462">
    <property type="entry name" value="NUDIX"/>
    <property type="match status" value="1"/>
</dbReference>
<organism evidence="9 10">
    <name type="scientific">Falsiroseomonas stagni DSM 19981</name>
    <dbReference type="NCBI Taxonomy" id="1123062"/>
    <lineage>
        <taxon>Bacteria</taxon>
        <taxon>Pseudomonadati</taxon>
        <taxon>Pseudomonadota</taxon>
        <taxon>Alphaproteobacteria</taxon>
        <taxon>Acetobacterales</taxon>
        <taxon>Roseomonadaceae</taxon>
        <taxon>Falsiroseomonas</taxon>
    </lineage>
</organism>
<dbReference type="PRINTS" id="PR00502">
    <property type="entry name" value="NUDIXFAMILY"/>
</dbReference>
<dbReference type="InterPro" id="IPR015797">
    <property type="entry name" value="NUDIX_hydrolase-like_dom_sf"/>
</dbReference>
<evidence type="ECO:0000256" key="4">
    <source>
        <dbReference type="ARBA" id="ARBA00022801"/>
    </source>
</evidence>
<dbReference type="GO" id="GO:0010945">
    <property type="term" value="F:coenzyme A diphosphatase activity"/>
    <property type="evidence" value="ECO:0007669"/>
    <property type="project" value="InterPro"/>
</dbReference>
<dbReference type="InterPro" id="IPR020476">
    <property type="entry name" value="Nudix_hydrolase"/>
</dbReference>
<evidence type="ECO:0000259" key="8">
    <source>
        <dbReference type="PROSITE" id="PS51462"/>
    </source>
</evidence>
<evidence type="ECO:0000313" key="10">
    <source>
        <dbReference type="Proteomes" id="UP000199473"/>
    </source>
</evidence>
<dbReference type="InterPro" id="IPR045121">
    <property type="entry name" value="CoAse"/>
</dbReference>
<proteinExistence type="inferred from homology"/>
<evidence type="ECO:0000256" key="5">
    <source>
        <dbReference type="ARBA" id="ARBA00022842"/>
    </source>
</evidence>
<accession>A0A1I4E8F5</accession>
<evidence type="ECO:0000256" key="2">
    <source>
        <dbReference type="ARBA" id="ARBA00001946"/>
    </source>
</evidence>